<dbReference type="Pfam" id="PF00583">
    <property type="entry name" value="Acetyltransf_1"/>
    <property type="match status" value="1"/>
</dbReference>
<dbReference type="EMBL" id="JAKRVY010000004">
    <property type="protein sequence ID" value="MCL9813864.1"/>
    <property type="molecule type" value="Genomic_DNA"/>
</dbReference>
<evidence type="ECO:0000313" key="3">
    <source>
        <dbReference type="EMBL" id="MCL9813864.1"/>
    </source>
</evidence>
<feature type="domain" description="N-acetyltransferase" evidence="2">
    <location>
        <begin position="1"/>
        <end position="142"/>
    </location>
</feature>
<accession>A0AAE3FRA3</accession>
<feature type="region of interest" description="Disordered" evidence="1">
    <location>
        <begin position="173"/>
        <end position="195"/>
    </location>
</feature>
<dbReference type="InterPro" id="IPR016181">
    <property type="entry name" value="Acyl_CoA_acyltransferase"/>
</dbReference>
<dbReference type="InterPro" id="IPR000182">
    <property type="entry name" value="GNAT_dom"/>
</dbReference>
<name>A0AAE3FRA3_9EURY</name>
<protein>
    <submittedName>
        <fullName evidence="3">GNAT family N-acetyltransferase</fullName>
    </submittedName>
</protein>
<dbReference type="RefSeq" id="WP_250596558.1">
    <property type="nucleotide sequence ID" value="NZ_JAKRVY010000004.1"/>
</dbReference>
<dbReference type="GO" id="GO:0016747">
    <property type="term" value="F:acyltransferase activity, transferring groups other than amino-acyl groups"/>
    <property type="evidence" value="ECO:0007669"/>
    <property type="project" value="InterPro"/>
</dbReference>
<dbReference type="Gene3D" id="3.40.630.30">
    <property type="match status" value="1"/>
</dbReference>
<organism evidence="3 4">
    <name type="scientific">Natranaeroarchaeum aerophilus</name>
    <dbReference type="NCBI Taxonomy" id="2917711"/>
    <lineage>
        <taxon>Archaea</taxon>
        <taxon>Methanobacteriati</taxon>
        <taxon>Methanobacteriota</taxon>
        <taxon>Stenosarchaea group</taxon>
        <taxon>Halobacteria</taxon>
        <taxon>Halobacteriales</taxon>
        <taxon>Natronoarchaeaceae</taxon>
        <taxon>Natranaeroarchaeum</taxon>
    </lineage>
</organism>
<sequence>MRFALLGWPEEGPTLRLDWERFSYAGKFVMSNTGKAVLCEGHAGDGSVDPEDVLAAVAFNEDRTDEGTLWLRYVTVRADRRSEGLGPELVGKTVDRAIERGYERLRIAVNNPFAFEALWKAGFGFTGEETGIAELVLVYPRENALDRHDDATSTIESYQDGIERLEARDGLTETEQQFLAARRDAEPPAPIDRSQ</sequence>
<dbReference type="AlphaFoldDB" id="A0AAE3FRA3"/>
<proteinExistence type="predicted"/>
<evidence type="ECO:0000259" key="2">
    <source>
        <dbReference type="PROSITE" id="PS51186"/>
    </source>
</evidence>
<reference evidence="3 4" key="1">
    <citation type="journal article" date="2022" name="Syst. Appl. Microbiol.">
        <title>Natronocalculus amylovorans gen. nov., sp. nov., and Natranaeroarchaeum aerophilus sp. nov., dominant culturable amylolytic natronoarchaea from hypersaline soda lakes in southwestern Siberia.</title>
        <authorList>
            <person name="Sorokin D.Y."/>
            <person name="Elcheninov A.G."/>
            <person name="Khizhniak T.V."/>
            <person name="Koenen M."/>
            <person name="Bale N.J."/>
            <person name="Damste J.S.S."/>
            <person name="Kublanov I.V."/>
        </authorList>
    </citation>
    <scope>NUCLEOTIDE SEQUENCE [LARGE SCALE GENOMIC DNA]</scope>
    <source>
        <strain evidence="3 4">AArc-St1-1</strain>
    </source>
</reference>
<dbReference type="PROSITE" id="PS51186">
    <property type="entry name" value="GNAT"/>
    <property type="match status" value="1"/>
</dbReference>
<evidence type="ECO:0000256" key="1">
    <source>
        <dbReference type="SAM" id="MobiDB-lite"/>
    </source>
</evidence>
<dbReference type="Proteomes" id="UP001202674">
    <property type="component" value="Unassembled WGS sequence"/>
</dbReference>
<dbReference type="CDD" id="cd04301">
    <property type="entry name" value="NAT_SF"/>
    <property type="match status" value="1"/>
</dbReference>
<evidence type="ECO:0000313" key="4">
    <source>
        <dbReference type="Proteomes" id="UP001202674"/>
    </source>
</evidence>
<gene>
    <name evidence="3" type="ORF">AArcSt11_09395</name>
</gene>
<comment type="caution">
    <text evidence="3">The sequence shown here is derived from an EMBL/GenBank/DDBJ whole genome shotgun (WGS) entry which is preliminary data.</text>
</comment>
<keyword evidence="4" id="KW-1185">Reference proteome</keyword>
<dbReference type="SUPFAM" id="SSF55729">
    <property type="entry name" value="Acyl-CoA N-acyltransferases (Nat)"/>
    <property type="match status" value="1"/>
</dbReference>